<gene>
    <name evidence="1" type="ORF">RchiOBHm_Chr4g0401621</name>
</gene>
<name>A0A2P6QT49_ROSCH</name>
<proteinExistence type="predicted"/>
<dbReference type="Proteomes" id="UP000238479">
    <property type="component" value="Chromosome 4"/>
</dbReference>
<evidence type="ECO:0000313" key="2">
    <source>
        <dbReference type="Proteomes" id="UP000238479"/>
    </source>
</evidence>
<reference evidence="1 2" key="1">
    <citation type="journal article" date="2018" name="Nat. Genet.">
        <title>The Rosa genome provides new insights in the design of modern roses.</title>
        <authorList>
            <person name="Bendahmane M."/>
        </authorList>
    </citation>
    <scope>NUCLEOTIDE SEQUENCE [LARGE SCALE GENOMIC DNA]</scope>
    <source>
        <strain evidence="2">cv. Old Blush</strain>
    </source>
</reference>
<evidence type="ECO:0000313" key="1">
    <source>
        <dbReference type="EMBL" id="PRQ37352.1"/>
    </source>
</evidence>
<keyword evidence="2" id="KW-1185">Reference proteome</keyword>
<accession>A0A2P6QT49</accession>
<dbReference type="Gramene" id="PRQ37352">
    <property type="protein sequence ID" value="PRQ37352"/>
    <property type="gene ID" value="RchiOBHm_Chr4g0401621"/>
</dbReference>
<dbReference type="AlphaFoldDB" id="A0A2P6QT49"/>
<dbReference type="EMBL" id="PDCK01000042">
    <property type="protein sequence ID" value="PRQ37352.1"/>
    <property type="molecule type" value="Genomic_DNA"/>
</dbReference>
<comment type="caution">
    <text evidence="1">The sequence shown here is derived from an EMBL/GenBank/DDBJ whole genome shotgun (WGS) entry which is preliminary data.</text>
</comment>
<sequence length="66" mass="7552">MSSKGNHHSNSIKPSNRSKNFKIINTWSLLVAFGYQPRFEAIHISIRLVLGLIHPFDPNGCLSFWK</sequence>
<organism evidence="1 2">
    <name type="scientific">Rosa chinensis</name>
    <name type="common">China rose</name>
    <dbReference type="NCBI Taxonomy" id="74649"/>
    <lineage>
        <taxon>Eukaryota</taxon>
        <taxon>Viridiplantae</taxon>
        <taxon>Streptophyta</taxon>
        <taxon>Embryophyta</taxon>
        <taxon>Tracheophyta</taxon>
        <taxon>Spermatophyta</taxon>
        <taxon>Magnoliopsida</taxon>
        <taxon>eudicotyledons</taxon>
        <taxon>Gunneridae</taxon>
        <taxon>Pentapetalae</taxon>
        <taxon>rosids</taxon>
        <taxon>fabids</taxon>
        <taxon>Rosales</taxon>
        <taxon>Rosaceae</taxon>
        <taxon>Rosoideae</taxon>
        <taxon>Rosoideae incertae sedis</taxon>
        <taxon>Rosa</taxon>
    </lineage>
</organism>
<protein>
    <submittedName>
        <fullName evidence="1">Uncharacterized protein</fullName>
    </submittedName>
</protein>